<evidence type="ECO:0000313" key="2">
    <source>
        <dbReference type="Proteomes" id="UP000184267"/>
    </source>
</evidence>
<keyword evidence="2" id="KW-1185">Reference proteome</keyword>
<comment type="caution">
    <text evidence="1">The sequence shown here is derived from an EMBL/GenBank/DDBJ whole genome shotgun (WGS) entry which is preliminary data.</text>
</comment>
<gene>
    <name evidence="1" type="ORF">TRAPUB_2626</name>
</gene>
<evidence type="ECO:0000313" key="1">
    <source>
        <dbReference type="EMBL" id="OJT06549.1"/>
    </source>
</evidence>
<dbReference type="Proteomes" id="UP000184267">
    <property type="component" value="Unassembled WGS sequence"/>
</dbReference>
<sequence>MLVATHRLAYRSPVGRVGCPTLRSCRAAARRAAGVRTLAQVAQTQARRPTKKEGTIMEFFTNLTSEGPPFPPRFADLKKEICGDADAITQSWRSVLRELEGATREIEERGSEV</sequence>
<dbReference type="AlphaFoldDB" id="A0A1M2VG27"/>
<accession>A0A1M2VG27</accession>
<organism evidence="1 2">
    <name type="scientific">Trametes pubescens</name>
    <name type="common">White-rot fungus</name>
    <dbReference type="NCBI Taxonomy" id="154538"/>
    <lineage>
        <taxon>Eukaryota</taxon>
        <taxon>Fungi</taxon>
        <taxon>Dikarya</taxon>
        <taxon>Basidiomycota</taxon>
        <taxon>Agaricomycotina</taxon>
        <taxon>Agaricomycetes</taxon>
        <taxon>Polyporales</taxon>
        <taxon>Polyporaceae</taxon>
        <taxon>Trametes</taxon>
    </lineage>
</organism>
<dbReference type="EMBL" id="MNAD01001304">
    <property type="protein sequence ID" value="OJT06549.1"/>
    <property type="molecule type" value="Genomic_DNA"/>
</dbReference>
<dbReference type="STRING" id="154538.A0A1M2VG27"/>
<protein>
    <submittedName>
        <fullName evidence="1">Uncharacterized protein</fullName>
    </submittedName>
</protein>
<name>A0A1M2VG27_TRAPU</name>
<proteinExistence type="predicted"/>
<reference evidence="1 2" key="1">
    <citation type="submission" date="2016-10" db="EMBL/GenBank/DDBJ databases">
        <title>Genome sequence of the basidiomycete white-rot fungus Trametes pubescens.</title>
        <authorList>
            <person name="Makela M.R."/>
            <person name="Granchi Z."/>
            <person name="Peng M."/>
            <person name="De Vries R.P."/>
            <person name="Grigoriev I."/>
            <person name="Riley R."/>
            <person name="Hilden K."/>
        </authorList>
    </citation>
    <scope>NUCLEOTIDE SEQUENCE [LARGE SCALE GENOMIC DNA]</scope>
    <source>
        <strain evidence="1 2">FBCC735</strain>
    </source>
</reference>